<gene>
    <name evidence="6" type="ORF">LL223_pA06</name>
</gene>
<feature type="domain" description="Initiator Rep protein WH1" evidence="5">
    <location>
        <begin position="26"/>
        <end position="74"/>
    </location>
</feature>
<dbReference type="GO" id="GO:0006270">
    <property type="term" value="P:DNA replication initiation"/>
    <property type="evidence" value="ECO:0007669"/>
    <property type="project" value="InterPro"/>
</dbReference>
<dbReference type="EMBL" id="CP031927">
    <property type="protein sequence ID" value="QRZ36059.1"/>
    <property type="molecule type" value="Genomic_DNA"/>
</dbReference>
<keyword evidence="3" id="KW-0413">Isomerase</keyword>
<geneLocation type="plasmid" evidence="6">
    <name>p223A</name>
</geneLocation>
<dbReference type="SUPFAM" id="SSF89623">
    <property type="entry name" value="Ribose/Galactose isomerase RpiB/AlsB"/>
    <property type="match status" value="1"/>
</dbReference>
<dbReference type="SUPFAM" id="SSF46785">
    <property type="entry name" value="Winged helix' DNA-binding domain"/>
    <property type="match status" value="1"/>
</dbReference>
<keyword evidence="2" id="KW-0423">Lactose metabolism</keyword>
<dbReference type="GO" id="GO:0016861">
    <property type="term" value="F:intramolecular oxidoreductase activity, interconverting aldoses and ketoses"/>
    <property type="evidence" value="ECO:0007669"/>
    <property type="project" value="UniProtKB-ARBA"/>
</dbReference>
<dbReference type="InterPro" id="IPR003500">
    <property type="entry name" value="RpiB_LacA_LacB"/>
</dbReference>
<dbReference type="InterPro" id="IPR000525">
    <property type="entry name" value="Initiator_Rep_WH1"/>
</dbReference>
<dbReference type="Gene3D" id="3.40.1400.10">
    <property type="entry name" value="Sugar-phosphate isomerase, RpiB/LacA/LacB"/>
    <property type="match status" value="1"/>
</dbReference>
<evidence type="ECO:0000256" key="4">
    <source>
        <dbReference type="ARBA" id="ARBA00038283"/>
    </source>
</evidence>
<reference evidence="6" key="1">
    <citation type="journal article" date="2020" name="Mol. Microbiol.">
        <title>The CWPS Rubik's cube: Linking diversity of cell wall polysaccharide structures with the encoded biosynthetic machinery of selected Lactococcus lactis strains.</title>
        <authorList>
            <person name="Mahony J."/>
            <person name="Frantzen C."/>
            <person name="Vinogradov E."/>
            <person name="Sadovskaya I."/>
            <person name="Theodorou I."/>
            <person name="Kelleher P."/>
            <person name="Chapot-Chartier M.P."/>
            <person name="Cambillau C."/>
            <person name="Holo H."/>
            <person name="van Sinderen D."/>
        </authorList>
    </citation>
    <scope>NUCLEOTIDE SEQUENCE</scope>
    <source>
        <strain evidence="6">223</strain>
    </source>
</reference>
<dbReference type="GO" id="GO:0003887">
    <property type="term" value="F:DNA-directed DNA polymerase activity"/>
    <property type="evidence" value="ECO:0007669"/>
    <property type="project" value="InterPro"/>
</dbReference>
<comment type="similarity">
    <text evidence="4">Belongs to the initiator RepB protein family.</text>
</comment>
<name>A0AAJ4T313_LACLL</name>
<dbReference type="Pfam" id="PF01051">
    <property type="entry name" value="Rep3_N"/>
    <property type="match status" value="1"/>
</dbReference>
<organism evidence="6">
    <name type="scientific">Lactococcus lactis subsp. lactis</name>
    <name type="common">Streptococcus lactis</name>
    <dbReference type="NCBI Taxonomy" id="1360"/>
    <lineage>
        <taxon>Bacteria</taxon>
        <taxon>Bacillati</taxon>
        <taxon>Bacillota</taxon>
        <taxon>Bacilli</taxon>
        <taxon>Lactobacillales</taxon>
        <taxon>Streptococcaceae</taxon>
        <taxon>Lactococcus</taxon>
    </lineage>
</organism>
<evidence type="ECO:0000256" key="2">
    <source>
        <dbReference type="ARBA" id="ARBA00022736"/>
    </source>
</evidence>
<evidence type="ECO:0000259" key="5">
    <source>
        <dbReference type="Pfam" id="PF01051"/>
    </source>
</evidence>
<dbReference type="AlphaFoldDB" id="A0AAJ4T313"/>
<dbReference type="InterPro" id="IPR036569">
    <property type="entry name" value="RpiB_LacA_LacB_sf"/>
</dbReference>
<evidence type="ECO:0000256" key="1">
    <source>
        <dbReference type="ARBA" id="ARBA00008754"/>
    </source>
</evidence>
<sequence>MEIISKNERNNNERTVCSLKEIEKRKIVEHNDLITSVAKMDKVPLKIFELAVSLIDTDNPPKNNTIYLSKTELFAGPFMVATKIKGMVAAEVSDERSAYMTRGHNNARMITVGAEIVGDELAKNIAKAFVNGKYDGGRHQVRVDMLNKMC</sequence>
<keyword evidence="6" id="KW-0614">Plasmid</keyword>
<comment type="similarity">
    <text evidence="1">Belongs to the LacAB/RpiB family.</text>
</comment>
<accession>A0AAJ4T313</accession>
<protein>
    <submittedName>
        <fullName evidence="6">Replication protein</fullName>
    </submittedName>
</protein>
<dbReference type="GO" id="GO:0005988">
    <property type="term" value="P:lactose metabolic process"/>
    <property type="evidence" value="ECO:0007669"/>
    <property type="project" value="UniProtKB-KW"/>
</dbReference>
<proteinExistence type="inferred from homology"/>
<dbReference type="InterPro" id="IPR036390">
    <property type="entry name" value="WH_DNA-bd_sf"/>
</dbReference>
<evidence type="ECO:0000313" key="6">
    <source>
        <dbReference type="EMBL" id="QRZ36059.1"/>
    </source>
</evidence>
<dbReference type="Pfam" id="PF02502">
    <property type="entry name" value="LacAB_rpiB"/>
    <property type="match status" value="1"/>
</dbReference>
<evidence type="ECO:0000256" key="3">
    <source>
        <dbReference type="ARBA" id="ARBA00023235"/>
    </source>
</evidence>